<evidence type="ECO:0000313" key="5">
    <source>
        <dbReference type="Proteomes" id="UP001606134"/>
    </source>
</evidence>
<keyword evidence="1" id="KW-0472">Membrane</keyword>
<feature type="transmembrane region" description="Helical" evidence="1">
    <location>
        <begin position="197"/>
        <end position="218"/>
    </location>
</feature>
<dbReference type="InterPro" id="IPR002656">
    <property type="entry name" value="Acyl_transf_3_dom"/>
</dbReference>
<protein>
    <submittedName>
        <fullName evidence="4">Acyltransferase family protein</fullName>
        <ecNumber evidence="4">2.3.1.-</ecNumber>
    </submittedName>
</protein>
<dbReference type="PANTHER" id="PTHR23028">
    <property type="entry name" value="ACETYLTRANSFERASE"/>
    <property type="match status" value="1"/>
</dbReference>
<gene>
    <name evidence="4" type="ORF">ACG04R_12550</name>
</gene>
<sequence>MNKNRDAHYVPAIDGLRAIAVLSVLFFHLGGWLPGGFVGVDVFFVISGYVVASAAAGLPATSFREFLLAFYARRLIRIAPALVGCLLVTMAVMACIVPVLPDGRLTEINTKTGLAAFWGISNVVLAAGSNDYWSAGSELNPFTHTWSLAIEEQFYLVFPFVYFMWLAGRRRLAKLFLVTAVAASLGAAIIYASQPVFSFYLLPARFWELGVGVGLFFFREQLLGVFRLAPAWFADLVAVCAMAALCCALIFTDSGRFPWPGALMPVVAVAALILVILARPEGLIPRMLSLRPMTATGKLSYSLYLWHWPVIVFGRWTSGMERPSESLIALALSFVLAYLSFRFVESPVRQLKGLSGYRRSALVATALSGVGICFAGAVGVAIARPVISISVTSDPLYWRWDGSWPSDTTHCTAARAEAGFGAGRLLIFKPQGCTTTTKSLFVAGDSHGRAYVAMLDLYARETGATVYLYGIPGCGFFNLRRRIEAEPAECQQFVKSVLSEIRGKAKPGDVLFLPGLRVARYPDITRGKAAVSKFVDDADDAVVTREAAYFLKPVVDSGVRVVVEAPKPALKSPPYRCFDWFNQSNPVCHPGLIVSRAEAEARRSVGMRRLGQLAAAVPGLEIWDPLPAFCAGDVCGSVDSHRPLLFDGDHISGYANKLLAADFNARFGAGLGSQNSSAGGGSESKY</sequence>
<evidence type="ECO:0000259" key="3">
    <source>
        <dbReference type="Pfam" id="PF19040"/>
    </source>
</evidence>
<proteinExistence type="predicted"/>
<keyword evidence="4" id="KW-0808">Transferase</keyword>
<feature type="transmembrane region" description="Helical" evidence="1">
    <location>
        <begin position="172"/>
        <end position="191"/>
    </location>
</feature>
<reference evidence="4 5" key="1">
    <citation type="submission" date="2024-08" db="EMBL/GenBank/DDBJ databases">
        <authorList>
            <person name="Lu H."/>
        </authorList>
    </citation>
    <scope>NUCLEOTIDE SEQUENCE [LARGE SCALE GENOMIC DNA]</scope>
    <source>
        <strain evidence="4 5">BYS78W</strain>
    </source>
</reference>
<dbReference type="Pfam" id="PF19040">
    <property type="entry name" value="SGNH"/>
    <property type="match status" value="1"/>
</dbReference>
<feature type="domain" description="Acyltransferase 3" evidence="2">
    <location>
        <begin position="11"/>
        <end position="339"/>
    </location>
</feature>
<feature type="transmembrane region" description="Helical" evidence="1">
    <location>
        <begin position="299"/>
        <end position="318"/>
    </location>
</feature>
<dbReference type="Proteomes" id="UP001606134">
    <property type="component" value="Unassembled WGS sequence"/>
</dbReference>
<dbReference type="EMBL" id="JBIGIC010000005">
    <property type="protein sequence ID" value="MFG6487504.1"/>
    <property type="molecule type" value="Genomic_DNA"/>
</dbReference>
<evidence type="ECO:0000313" key="4">
    <source>
        <dbReference type="EMBL" id="MFG6487504.1"/>
    </source>
</evidence>
<dbReference type="InterPro" id="IPR043968">
    <property type="entry name" value="SGNH"/>
</dbReference>
<dbReference type="RefSeq" id="WP_394410488.1">
    <property type="nucleotide sequence ID" value="NZ_JBIGIC010000005.1"/>
</dbReference>
<evidence type="ECO:0000256" key="1">
    <source>
        <dbReference type="SAM" id="Phobius"/>
    </source>
</evidence>
<evidence type="ECO:0000259" key="2">
    <source>
        <dbReference type="Pfam" id="PF01757"/>
    </source>
</evidence>
<feature type="transmembrane region" description="Helical" evidence="1">
    <location>
        <begin position="230"/>
        <end position="251"/>
    </location>
</feature>
<feature type="transmembrane region" description="Helical" evidence="1">
    <location>
        <begin position="324"/>
        <end position="341"/>
    </location>
</feature>
<organism evidence="4 5">
    <name type="scientific">Pelomonas candidula</name>
    <dbReference type="NCBI Taxonomy" id="3299025"/>
    <lineage>
        <taxon>Bacteria</taxon>
        <taxon>Pseudomonadati</taxon>
        <taxon>Pseudomonadota</taxon>
        <taxon>Betaproteobacteria</taxon>
        <taxon>Burkholderiales</taxon>
        <taxon>Sphaerotilaceae</taxon>
        <taxon>Roseateles</taxon>
    </lineage>
</organism>
<keyword evidence="1" id="KW-1133">Transmembrane helix</keyword>
<name>A0ABW7HC58_9BURK</name>
<dbReference type="GO" id="GO:0016746">
    <property type="term" value="F:acyltransferase activity"/>
    <property type="evidence" value="ECO:0007669"/>
    <property type="project" value="UniProtKB-KW"/>
</dbReference>
<keyword evidence="4" id="KW-0012">Acyltransferase</keyword>
<dbReference type="EC" id="2.3.1.-" evidence="4"/>
<feature type="transmembrane region" description="Helical" evidence="1">
    <location>
        <begin position="257"/>
        <end position="278"/>
    </location>
</feature>
<keyword evidence="5" id="KW-1185">Reference proteome</keyword>
<feature type="transmembrane region" description="Helical" evidence="1">
    <location>
        <begin position="146"/>
        <end position="165"/>
    </location>
</feature>
<feature type="transmembrane region" description="Helical" evidence="1">
    <location>
        <begin position="75"/>
        <end position="100"/>
    </location>
</feature>
<dbReference type="InterPro" id="IPR050879">
    <property type="entry name" value="Acyltransferase_3"/>
</dbReference>
<dbReference type="Pfam" id="PF01757">
    <property type="entry name" value="Acyl_transf_3"/>
    <property type="match status" value="1"/>
</dbReference>
<feature type="domain" description="SGNH" evidence="3">
    <location>
        <begin position="431"/>
        <end position="663"/>
    </location>
</feature>
<feature type="transmembrane region" description="Helical" evidence="1">
    <location>
        <begin position="42"/>
        <end position="63"/>
    </location>
</feature>
<accession>A0ABW7HC58</accession>
<dbReference type="PANTHER" id="PTHR23028:SF53">
    <property type="entry name" value="ACYL_TRANSF_3 DOMAIN-CONTAINING PROTEIN"/>
    <property type="match status" value="1"/>
</dbReference>
<feature type="transmembrane region" description="Helical" evidence="1">
    <location>
        <begin position="12"/>
        <end position="30"/>
    </location>
</feature>
<comment type="caution">
    <text evidence="4">The sequence shown here is derived from an EMBL/GenBank/DDBJ whole genome shotgun (WGS) entry which is preliminary data.</text>
</comment>
<keyword evidence="1" id="KW-0812">Transmembrane</keyword>
<feature type="transmembrane region" description="Helical" evidence="1">
    <location>
        <begin position="361"/>
        <end position="383"/>
    </location>
</feature>